<feature type="compositionally biased region" description="Basic residues" evidence="1">
    <location>
        <begin position="48"/>
        <end position="63"/>
    </location>
</feature>
<organism evidence="2 3">
    <name type="scientific">Culter alburnus</name>
    <name type="common">Topmouth culter</name>
    <dbReference type="NCBI Taxonomy" id="194366"/>
    <lineage>
        <taxon>Eukaryota</taxon>
        <taxon>Metazoa</taxon>
        <taxon>Chordata</taxon>
        <taxon>Craniata</taxon>
        <taxon>Vertebrata</taxon>
        <taxon>Euteleostomi</taxon>
        <taxon>Actinopterygii</taxon>
        <taxon>Neopterygii</taxon>
        <taxon>Teleostei</taxon>
        <taxon>Ostariophysi</taxon>
        <taxon>Cypriniformes</taxon>
        <taxon>Xenocyprididae</taxon>
        <taxon>Xenocypridinae</taxon>
        <taxon>Culter</taxon>
    </lineage>
</organism>
<reference evidence="2 3" key="1">
    <citation type="submission" date="2024-05" db="EMBL/GenBank/DDBJ databases">
        <title>A high-quality chromosomal-level genome assembly of Topmouth culter (Culter alburnus).</title>
        <authorList>
            <person name="Zhao H."/>
        </authorList>
    </citation>
    <scope>NUCLEOTIDE SEQUENCE [LARGE SCALE GENOMIC DNA]</scope>
    <source>
        <strain evidence="2">CATC2023</strain>
        <tissue evidence="2">Muscle</tissue>
    </source>
</reference>
<proteinExistence type="predicted"/>
<evidence type="ECO:0000256" key="1">
    <source>
        <dbReference type="SAM" id="MobiDB-lite"/>
    </source>
</evidence>
<accession>A0AAW1ZAU6</accession>
<protein>
    <submittedName>
        <fullName evidence="2">Uncharacterized protein</fullName>
    </submittedName>
</protein>
<evidence type="ECO:0000313" key="3">
    <source>
        <dbReference type="Proteomes" id="UP001479290"/>
    </source>
</evidence>
<dbReference type="Proteomes" id="UP001479290">
    <property type="component" value="Unassembled WGS sequence"/>
</dbReference>
<evidence type="ECO:0000313" key="2">
    <source>
        <dbReference type="EMBL" id="KAK9958584.1"/>
    </source>
</evidence>
<comment type="caution">
    <text evidence="2">The sequence shown here is derived from an EMBL/GenBank/DDBJ whole genome shotgun (WGS) entry which is preliminary data.</text>
</comment>
<feature type="region of interest" description="Disordered" evidence="1">
    <location>
        <begin position="48"/>
        <end position="70"/>
    </location>
</feature>
<dbReference type="AlphaFoldDB" id="A0AAW1ZAU6"/>
<dbReference type="EMBL" id="JAWDJR010000018">
    <property type="protein sequence ID" value="KAK9958584.1"/>
    <property type="molecule type" value="Genomic_DNA"/>
</dbReference>
<name>A0AAW1ZAU6_CULAL</name>
<gene>
    <name evidence="2" type="ORF">ABG768_010696</name>
</gene>
<sequence length="126" mass="13809">MDHLREALTDPCPEYSIMPLAVRHACLAGLESASDSLLPSSSITIADRKRKQASQGVKKTKKPRSSDLERKVDQLSSAVELLLPILSKAQSKTDAQEIVQPECMMYDILTNDAYRTGFGCDVSGCH</sequence>
<keyword evidence="3" id="KW-1185">Reference proteome</keyword>